<accession>A0A1B9D9Q3</accession>
<feature type="compositionally biased region" description="Basic and acidic residues" evidence="1">
    <location>
        <begin position="334"/>
        <end position="345"/>
    </location>
</feature>
<organism evidence="2 3">
    <name type="scientific">Mycobacterium malmoense</name>
    <dbReference type="NCBI Taxonomy" id="1780"/>
    <lineage>
        <taxon>Bacteria</taxon>
        <taxon>Bacillati</taxon>
        <taxon>Actinomycetota</taxon>
        <taxon>Actinomycetes</taxon>
        <taxon>Mycobacteriales</taxon>
        <taxon>Mycobacteriaceae</taxon>
        <taxon>Mycobacterium</taxon>
    </lineage>
</organism>
<dbReference type="OrthoDB" id="4723782at2"/>
<name>A0A1B9D9Q3_MYCMA</name>
<feature type="region of interest" description="Disordered" evidence="1">
    <location>
        <begin position="327"/>
        <end position="368"/>
    </location>
</feature>
<evidence type="ECO:0000313" key="3">
    <source>
        <dbReference type="Proteomes" id="UP000092683"/>
    </source>
</evidence>
<proteinExistence type="predicted"/>
<dbReference type="EMBL" id="MBEE01000099">
    <property type="protein sequence ID" value="OCB55910.1"/>
    <property type="molecule type" value="Genomic_DNA"/>
</dbReference>
<evidence type="ECO:0000256" key="1">
    <source>
        <dbReference type="SAM" id="MobiDB-lite"/>
    </source>
</evidence>
<sequence length="368" mass="40684">MTNPFRLPTHKSWNTVYGPKPHPELPQALFELAADCARRAIEEPPADQSGFDRWVRMTAIGQAAEMLVKATLAGINPVLIADKNSSTHTLWALAGITRQLPQGKVATVGGTEAIRRLNECKPPAPPGVPEPKSLFEIRHGAQHLALSPTDKYLDTALTELVTLVDGVFKIRDALNQSADLNAFWSPKHFAIVEARRKAGYERLLKYYGEAIGEGKADYAKLIAGLSDNDRMRVVGELEARLPITEDDQTSRKHNCPACGNYMWVVYDVQREIDVDDSDAPHSIGLYAIVSAIVDHAECPVCNLHLDHEHLILTDVPFSLDLGIDEATDEEEDGWRDARDAERGDEWEYADIDPADCGYEDGGPEDPRA</sequence>
<reference evidence="2 3" key="1">
    <citation type="submission" date="2016-06" db="EMBL/GenBank/DDBJ databases">
        <authorList>
            <person name="Kjaerup R.B."/>
            <person name="Dalgaard T.S."/>
            <person name="Juul-Madsen H.R."/>
        </authorList>
    </citation>
    <scope>NUCLEOTIDE SEQUENCE [LARGE SCALE GENOMIC DNA]</scope>
    <source>
        <strain evidence="2 3">E3012</strain>
    </source>
</reference>
<dbReference type="RefSeq" id="WP_065480849.1">
    <property type="nucleotide sequence ID" value="NZ_MBEE01000099.1"/>
</dbReference>
<dbReference type="Proteomes" id="UP000092683">
    <property type="component" value="Unassembled WGS sequence"/>
</dbReference>
<feature type="compositionally biased region" description="Acidic residues" evidence="1">
    <location>
        <begin position="346"/>
        <end position="368"/>
    </location>
</feature>
<gene>
    <name evidence="2" type="ORF">A5677_18260</name>
</gene>
<dbReference type="AlphaFoldDB" id="A0A1B9D9Q3"/>
<comment type="caution">
    <text evidence="2">The sequence shown here is derived from an EMBL/GenBank/DDBJ whole genome shotgun (WGS) entry which is preliminary data.</text>
</comment>
<evidence type="ECO:0000313" key="2">
    <source>
        <dbReference type="EMBL" id="OCB55910.1"/>
    </source>
</evidence>
<protein>
    <submittedName>
        <fullName evidence="2">Uncharacterized protein</fullName>
    </submittedName>
</protein>